<keyword evidence="13" id="KW-1185">Reference proteome</keyword>
<dbReference type="PROSITE" id="PS51094">
    <property type="entry name" value="PTS_EIIA_TYPE_2"/>
    <property type="match status" value="1"/>
</dbReference>
<dbReference type="GO" id="GO:0016301">
    <property type="term" value="F:kinase activity"/>
    <property type="evidence" value="ECO:0007669"/>
    <property type="project" value="UniProtKB-KW"/>
</dbReference>
<evidence type="ECO:0000256" key="6">
    <source>
        <dbReference type="ARBA" id="ARBA00022683"/>
    </source>
</evidence>
<evidence type="ECO:0000313" key="13">
    <source>
        <dbReference type="Proteomes" id="UP000051999"/>
    </source>
</evidence>
<accession>A0A0R1RR98</accession>
<keyword evidence="7" id="KW-0418">Kinase</keyword>
<keyword evidence="2" id="KW-0813">Transport</keyword>
<dbReference type="STRING" id="1114972.FD35_GL002416"/>
<dbReference type="PANTHER" id="PTHR36203:SF1">
    <property type="entry name" value="ASCORBATE-SPECIFIC PTS SYSTEM EIIA COMPONENT"/>
    <property type="match status" value="1"/>
</dbReference>
<dbReference type="PANTHER" id="PTHR36203">
    <property type="entry name" value="ASCORBATE-SPECIFIC PTS SYSTEM EIIA COMPONENT"/>
    <property type="match status" value="1"/>
</dbReference>
<evidence type="ECO:0000256" key="7">
    <source>
        <dbReference type="ARBA" id="ARBA00022777"/>
    </source>
</evidence>
<dbReference type="Gene3D" id="3.40.930.10">
    <property type="entry name" value="Mannitol-specific EII, Chain A"/>
    <property type="match status" value="1"/>
</dbReference>
<evidence type="ECO:0000256" key="4">
    <source>
        <dbReference type="ARBA" id="ARBA00022553"/>
    </source>
</evidence>
<dbReference type="GO" id="GO:0005737">
    <property type="term" value="C:cytoplasm"/>
    <property type="evidence" value="ECO:0007669"/>
    <property type="project" value="UniProtKB-SubCell"/>
</dbReference>
<dbReference type="EMBL" id="AZFF01000006">
    <property type="protein sequence ID" value="KRL55883.1"/>
    <property type="molecule type" value="Genomic_DNA"/>
</dbReference>
<dbReference type="AlphaFoldDB" id="A0A0R1RR98"/>
<organism evidence="12 13">
    <name type="scientific">Furfurilactobacillus rossiae DSM 15814</name>
    <dbReference type="NCBI Taxonomy" id="1114972"/>
    <lineage>
        <taxon>Bacteria</taxon>
        <taxon>Bacillati</taxon>
        <taxon>Bacillota</taxon>
        <taxon>Bacilli</taxon>
        <taxon>Lactobacillales</taxon>
        <taxon>Lactobacillaceae</taxon>
        <taxon>Furfurilactobacillus</taxon>
    </lineage>
</organism>
<feature type="domain" description="PTS EIIA type-2" evidence="11">
    <location>
        <begin position="4"/>
        <end position="147"/>
    </location>
</feature>
<evidence type="ECO:0000256" key="9">
    <source>
        <dbReference type="ARBA" id="ARBA00041175"/>
    </source>
</evidence>
<evidence type="ECO:0000256" key="10">
    <source>
        <dbReference type="ARBA" id="ARBA00042072"/>
    </source>
</evidence>
<dbReference type="InterPro" id="IPR016152">
    <property type="entry name" value="PTrfase/Anion_transptr"/>
</dbReference>
<comment type="caution">
    <text evidence="12">The sequence shown here is derived from an EMBL/GenBank/DDBJ whole genome shotgun (WGS) entry which is preliminary data.</text>
</comment>
<reference evidence="12 13" key="1">
    <citation type="journal article" date="2015" name="Genome Announc.">
        <title>Expanding the biotechnology potential of lactobacilli through comparative genomics of 213 strains and associated genera.</title>
        <authorList>
            <person name="Sun Z."/>
            <person name="Harris H.M."/>
            <person name="McCann A."/>
            <person name="Guo C."/>
            <person name="Argimon S."/>
            <person name="Zhang W."/>
            <person name="Yang X."/>
            <person name="Jeffery I.B."/>
            <person name="Cooney J.C."/>
            <person name="Kagawa T.F."/>
            <person name="Liu W."/>
            <person name="Song Y."/>
            <person name="Salvetti E."/>
            <person name="Wrobel A."/>
            <person name="Rasinkangas P."/>
            <person name="Parkhill J."/>
            <person name="Rea M.C."/>
            <person name="O'Sullivan O."/>
            <person name="Ritari J."/>
            <person name="Douillard F.P."/>
            <person name="Paul Ross R."/>
            <person name="Yang R."/>
            <person name="Briner A.E."/>
            <person name="Felis G.E."/>
            <person name="de Vos W.M."/>
            <person name="Barrangou R."/>
            <person name="Klaenhammer T.R."/>
            <person name="Caufield P.W."/>
            <person name="Cui Y."/>
            <person name="Zhang H."/>
            <person name="O'Toole P.W."/>
        </authorList>
    </citation>
    <scope>NUCLEOTIDE SEQUENCE [LARGE SCALE GENOMIC DNA]</scope>
    <source>
        <strain evidence="12 13">DSM 15814</strain>
    </source>
</reference>
<sequence>MLNDLLNQETVQLTDATDLSWETAIRLAAKPLVANGSVTEQYVNSMIDVVNDQGPYINIGDHIALAHTRPENGSNRISLALLKTNHDIALVNQYHPITLWFVLSAVDSESHLEVIKQLMTLLTNEATVKQLMAASSAEDLLTIIHSRNE</sequence>
<gene>
    <name evidence="12" type="ORF">FD35_GL002416</name>
</gene>
<proteinExistence type="predicted"/>
<evidence type="ECO:0000256" key="3">
    <source>
        <dbReference type="ARBA" id="ARBA00022490"/>
    </source>
</evidence>
<dbReference type="Pfam" id="PF00359">
    <property type="entry name" value="PTS_EIIA_2"/>
    <property type="match status" value="1"/>
</dbReference>
<keyword evidence="5" id="KW-0808">Transferase</keyword>
<comment type="subcellular location">
    <subcellularLocation>
        <location evidence="1">Cytoplasm</location>
    </subcellularLocation>
</comment>
<keyword evidence="3" id="KW-0963">Cytoplasm</keyword>
<evidence type="ECO:0000259" key="11">
    <source>
        <dbReference type="PROSITE" id="PS51094"/>
    </source>
</evidence>
<evidence type="ECO:0000256" key="1">
    <source>
        <dbReference type="ARBA" id="ARBA00004496"/>
    </source>
</evidence>
<dbReference type="InterPro" id="IPR051351">
    <property type="entry name" value="Ascorbate-PTS_EIIA_comp"/>
</dbReference>
<keyword evidence="4" id="KW-0597">Phosphoprotein</keyword>
<dbReference type="InterPro" id="IPR002178">
    <property type="entry name" value="PTS_EIIA_type-2_dom"/>
</dbReference>
<dbReference type="OrthoDB" id="369398at2"/>
<dbReference type="PATRIC" id="fig|1114972.6.peg.2479"/>
<evidence type="ECO:0000313" key="12">
    <source>
        <dbReference type="EMBL" id="KRL55883.1"/>
    </source>
</evidence>
<dbReference type="eggNOG" id="COG1762">
    <property type="taxonomic scope" value="Bacteria"/>
</dbReference>
<dbReference type="RefSeq" id="WP_017261381.1">
    <property type="nucleotide sequence ID" value="NZ_AUAW01000008.1"/>
</dbReference>
<dbReference type="CDD" id="cd00211">
    <property type="entry name" value="PTS_IIA_fru"/>
    <property type="match status" value="1"/>
</dbReference>
<dbReference type="SUPFAM" id="SSF55804">
    <property type="entry name" value="Phoshotransferase/anion transport protein"/>
    <property type="match status" value="1"/>
</dbReference>
<keyword evidence="6" id="KW-0598">Phosphotransferase system</keyword>
<evidence type="ECO:0000256" key="8">
    <source>
        <dbReference type="ARBA" id="ARBA00037387"/>
    </source>
</evidence>
<protein>
    <recommendedName>
        <fullName evidence="9">Ascorbate-specific PTS system EIIA component</fullName>
    </recommendedName>
    <alternativeName>
        <fullName evidence="10">Ascorbate-specific phosphotransferase enzyme IIA component</fullName>
    </alternativeName>
</protein>
<name>A0A0R1RR98_9LACO</name>
<comment type="function">
    <text evidence="8">The phosphoenolpyruvate-dependent sugar phosphotransferase system (sugar PTS), a major carbohydrate active transport system, catalyzes the phosphorylation of incoming sugar substrates concomitantly with their translocation across the cell membrane. The enzyme II UlaABC PTS system is involved in ascorbate transport.</text>
</comment>
<evidence type="ECO:0000256" key="2">
    <source>
        <dbReference type="ARBA" id="ARBA00022448"/>
    </source>
</evidence>
<dbReference type="Proteomes" id="UP000051999">
    <property type="component" value="Unassembled WGS sequence"/>
</dbReference>
<dbReference type="GO" id="GO:0009401">
    <property type="term" value="P:phosphoenolpyruvate-dependent sugar phosphotransferase system"/>
    <property type="evidence" value="ECO:0007669"/>
    <property type="project" value="UniProtKB-KW"/>
</dbReference>
<evidence type="ECO:0000256" key="5">
    <source>
        <dbReference type="ARBA" id="ARBA00022679"/>
    </source>
</evidence>